<dbReference type="EMBL" id="BART01027511">
    <property type="protein sequence ID" value="GAG93970.1"/>
    <property type="molecule type" value="Genomic_DNA"/>
</dbReference>
<gene>
    <name evidence="1" type="ORF">S01H4_48763</name>
</gene>
<dbReference type="Gene3D" id="3.40.50.150">
    <property type="entry name" value="Vaccinia Virus protein VP39"/>
    <property type="match status" value="1"/>
</dbReference>
<comment type="caution">
    <text evidence="1">The sequence shown here is derived from an EMBL/GenBank/DDBJ whole genome shotgun (WGS) entry which is preliminary data.</text>
</comment>
<dbReference type="InterPro" id="IPR029063">
    <property type="entry name" value="SAM-dependent_MTases_sf"/>
</dbReference>
<protein>
    <recommendedName>
        <fullName evidence="2">Methyltransferase FkbM domain-containing protein</fullName>
    </recommendedName>
</protein>
<reference evidence="1" key="1">
    <citation type="journal article" date="2014" name="Front. Microbiol.">
        <title>High frequency of phylogenetically diverse reductive dehalogenase-homologous genes in deep subseafloor sedimentary metagenomes.</title>
        <authorList>
            <person name="Kawai M."/>
            <person name="Futagami T."/>
            <person name="Toyoda A."/>
            <person name="Takaki Y."/>
            <person name="Nishi S."/>
            <person name="Hori S."/>
            <person name="Arai W."/>
            <person name="Tsubouchi T."/>
            <person name="Morono Y."/>
            <person name="Uchiyama I."/>
            <person name="Ito T."/>
            <person name="Fujiyama A."/>
            <person name="Inagaki F."/>
            <person name="Takami H."/>
        </authorList>
    </citation>
    <scope>NUCLEOTIDE SEQUENCE</scope>
    <source>
        <strain evidence="1">Expedition CK06-06</strain>
    </source>
</reference>
<dbReference type="AlphaFoldDB" id="X1BG50"/>
<name>X1BG50_9ZZZZ</name>
<dbReference type="PANTHER" id="PTHR36973:SF4">
    <property type="entry name" value="NODULATION PROTEIN"/>
    <property type="match status" value="1"/>
</dbReference>
<dbReference type="NCBIfam" id="TIGR01444">
    <property type="entry name" value="fkbM_fam"/>
    <property type="match status" value="1"/>
</dbReference>
<dbReference type="InterPro" id="IPR053188">
    <property type="entry name" value="FkbM_Methyltransferase"/>
</dbReference>
<feature type="non-terminal residue" evidence="1">
    <location>
        <position position="111"/>
    </location>
</feature>
<sequence length="111" mass="12709">MITFIEHWRLFRLRKWFGISPDLYLQLNHPWLTKAGIKTVLDIGAHTGTWARTVNYLLPNALIYSFEPIQKSFIALQEKMSGVTRHKAFNVALGEQSGETELNLNDFSASS</sequence>
<dbReference type="PANTHER" id="PTHR36973">
    <property type="entry name" value="SLL1456 PROTEIN-RELATED"/>
    <property type="match status" value="1"/>
</dbReference>
<dbReference type="SUPFAM" id="SSF53335">
    <property type="entry name" value="S-adenosyl-L-methionine-dependent methyltransferases"/>
    <property type="match status" value="1"/>
</dbReference>
<proteinExistence type="predicted"/>
<evidence type="ECO:0008006" key="2">
    <source>
        <dbReference type="Google" id="ProtNLM"/>
    </source>
</evidence>
<accession>X1BG50</accession>
<evidence type="ECO:0000313" key="1">
    <source>
        <dbReference type="EMBL" id="GAG93970.1"/>
    </source>
</evidence>
<dbReference type="InterPro" id="IPR006342">
    <property type="entry name" value="FkbM_mtfrase"/>
</dbReference>
<organism evidence="1">
    <name type="scientific">marine sediment metagenome</name>
    <dbReference type="NCBI Taxonomy" id="412755"/>
    <lineage>
        <taxon>unclassified sequences</taxon>
        <taxon>metagenomes</taxon>
        <taxon>ecological metagenomes</taxon>
    </lineage>
</organism>
<dbReference type="GO" id="GO:0008171">
    <property type="term" value="F:O-methyltransferase activity"/>
    <property type="evidence" value="ECO:0007669"/>
    <property type="project" value="TreeGrafter"/>
</dbReference>